<evidence type="ECO:0000313" key="7">
    <source>
        <dbReference type="EMBL" id="EGG41197.1"/>
    </source>
</evidence>
<keyword evidence="1" id="KW-0174">Coenzyme M biosynthesis</keyword>
<feature type="domain" description="Thiamine pyrophosphate enzyme TPP-binding" evidence="6">
    <location>
        <begin position="34"/>
        <end position="149"/>
    </location>
</feature>
<comment type="caution">
    <text evidence="7">The sequence shown here is derived from an EMBL/GenBank/DDBJ whole genome shotgun (WGS) entry which is preliminary data.</text>
</comment>
<dbReference type="AlphaFoldDB" id="F3KMW4"/>
<dbReference type="InterPro" id="IPR011766">
    <property type="entry name" value="TPP_enzyme_TPP-bd"/>
</dbReference>
<accession>F3KMW4</accession>
<comment type="catalytic activity">
    <reaction evidence="5">
        <text>3-sulfopyruvate + H(+) = sulfoacetaldehyde + CO2</text>
        <dbReference type="Rhea" id="RHEA:20948"/>
        <dbReference type="ChEBI" id="CHEBI:15378"/>
        <dbReference type="ChEBI" id="CHEBI:16526"/>
        <dbReference type="ChEBI" id="CHEBI:57940"/>
        <dbReference type="ChEBI" id="CHEBI:58246"/>
        <dbReference type="EC" id="4.1.1.79"/>
    </reaction>
</comment>
<evidence type="ECO:0000259" key="6">
    <source>
        <dbReference type="Pfam" id="PF02775"/>
    </source>
</evidence>
<organism evidence="7">
    <name type="scientific">Candidatus Nitrosarchaeum limnium SFB1</name>
    <dbReference type="NCBI Taxonomy" id="886738"/>
    <lineage>
        <taxon>Archaea</taxon>
        <taxon>Nitrososphaerota</taxon>
        <taxon>Nitrososphaeria</taxon>
        <taxon>Nitrosopumilales</taxon>
        <taxon>Nitrosopumilaceae</taxon>
        <taxon>Nitrosarchaeum</taxon>
    </lineage>
</organism>
<keyword evidence="3" id="KW-0456">Lyase</keyword>
<evidence type="ECO:0000256" key="5">
    <source>
        <dbReference type="ARBA" id="ARBA00048551"/>
    </source>
</evidence>
<dbReference type="Pfam" id="PF02775">
    <property type="entry name" value="TPP_enzyme_C"/>
    <property type="match status" value="1"/>
</dbReference>
<dbReference type="Proteomes" id="UP000004348">
    <property type="component" value="Chromosome"/>
</dbReference>
<gene>
    <name evidence="7" type="ORF">Nlim_2006</name>
</gene>
<reference evidence="7" key="1">
    <citation type="journal article" date="2011" name="PLoS ONE">
        <title>Genome of a low-salinity ammonia-oxidizing archaeon determined by single-cell and metagenomic analysis.</title>
        <authorList>
            <person name="Blainey P.C."/>
            <person name="Mosier A.C."/>
            <person name="Potanina A."/>
            <person name="Francis C.A."/>
            <person name="Quake S.R."/>
        </authorList>
    </citation>
    <scope>NUCLEOTIDE SEQUENCE [LARGE SCALE GENOMIC DNA]</scope>
    <source>
        <strain evidence="7">SFB1</strain>
    </source>
</reference>
<dbReference type="EMBL" id="AEGP01000066">
    <property type="protein sequence ID" value="EGG41197.1"/>
    <property type="molecule type" value="Genomic_DNA"/>
</dbReference>
<proteinExistence type="predicted"/>
<name>F3KMW4_9ARCH</name>
<evidence type="ECO:0000256" key="1">
    <source>
        <dbReference type="ARBA" id="ARBA00022545"/>
    </source>
</evidence>
<dbReference type="PATRIC" id="fig|886738.10.peg.2136"/>
<dbReference type="PANTHER" id="PTHR42818:SF1">
    <property type="entry name" value="SULFOPYRUVATE DECARBOXYLASE"/>
    <property type="match status" value="1"/>
</dbReference>
<dbReference type="HOGENOM" id="CLU_117492_1_0_2"/>
<evidence type="ECO:0000256" key="2">
    <source>
        <dbReference type="ARBA" id="ARBA00022793"/>
    </source>
</evidence>
<dbReference type="SUPFAM" id="SSF52518">
    <property type="entry name" value="Thiamin diphosphate-binding fold (THDP-binding)"/>
    <property type="match status" value="1"/>
</dbReference>
<dbReference type="InterPro" id="IPR029061">
    <property type="entry name" value="THDP-binding"/>
</dbReference>
<keyword evidence="2" id="KW-0210">Decarboxylase</keyword>
<dbReference type="InterPro" id="IPR051818">
    <property type="entry name" value="TPP_dependent_decarboxylase"/>
</dbReference>
<dbReference type="PANTHER" id="PTHR42818">
    <property type="entry name" value="SULFOPYRUVATE DECARBOXYLASE SUBUNIT ALPHA"/>
    <property type="match status" value="1"/>
</dbReference>
<sequence length="177" mass="19716">MEIILNYAKAHPIVSANGFISRDLFEIKDKKTNFYMIGSMGLASSIGLGVALKNPKKTVFVFDGDGNILMNLGSLVTIGSLKPKNFVHVIFDNNIHESTGGQPTNISKINFKKICDAVNYKTFQITTKSKLIQSLKNLEKLSGPILFHVKISSSKTKSKRMTIHPKTIRDRFTNSIR</sequence>
<dbReference type="GO" id="GO:0019295">
    <property type="term" value="P:coenzyme M biosynthetic process"/>
    <property type="evidence" value="ECO:0007669"/>
    <property type="project" value="UniProtKB-KW"/>
</dbReference>
<dbReference type="STRING" id="886738.Nlim_2006"/>
<protein>
    <recommendedName>
        <fullName evidence="4">sulfopyruvate decarboxylase</fullName>
        <ecNumber evidence="4">4.1.1.79</ecNumber>
    </recommendedName>
</protein>
<evidence type="ECO:0000256" key="4">
    <source>
        <dbReference type="ARBA" id="ARBA00038875"/>
    </source>
</evidence>
<dbReference type="GO" id="GO:0030976">
    <property type="term" value="F:thiamine pyrophosphate binding"/>
    <property type="evidence" value="ECO:0007669"/>
    <property type="project" value="InterPro"/>
</dbReference>
<dbReference type="EC" id="4.1.1.79" evidence="4"/>
<evidence type="ECO:0000256" key="3">
    <source>
        <dbReference type="ARBA" id="ARBA00023239"/>
    </source>
</evidence>
<dbReference type="Gene3D" id="3.40.50.970">
    <property type="match status" value="1"/>
</dbReference>
<dbReference type="GO" id="GO:0050545">
    <property type="term" value="F:sulfopyruvate decarboxylase activity"/>
    <property type="evidence" value="ECO:0007669"/>
    <property type="project" value="UniProtKB-EC"/>
</dbReference>